<evidence type="ECO:0000313" key="3">
    <source>
        <dbReference type="EMBL" id="QGS09928.1"/>
    </source>
</evidence>
<evidence type="ECO:0000259" key="2">
    <source>
        <dbReference type="Pfam" id="PF18013"/>
    </source>
</evidence>
<proteinExistence type="predicted"/>
<protein>
    <recommendedName>
        <fullName evidence="2">Phage tail lysozyme domain-containing protein</fullName>
    </recommendedName>
</protein>
<dbReference type="InterPro" id="IPR041219">
    <property type="entry name" value="Phage_lysozyme2"/>
</dbReference>
<keyword evidence="1" id="KW-0472">Membrane</keyword>
<keyword evidence="1" id="KW-1133">Transmembrane helix</keyword>
<dbReference type="EMBL" id="CP046314">
    <property type="protein sequence ID" value="QGS09928.1"/>
    <property type="molecule type" value="Genomic_DNA"/>
</dbReference>
<evidence type="ECO:0000256" key="1">
    <source>
        <dbReference type="SAM" id="Phobius"/>
    </source>
</evidence>
<feature type="domain" description="Phage tail lysozyme" evidence="2">
    <location>
        <begin position="49"/>
        <end position="183"/>
    </location>
</feature>
<gene>
    <name evidence="3" type="ORF">FOC49_05220</name>
</gene>
<evidence type="ECO:0000313" key="4">
    <source>
        <dbReference type="Proteomes" id="UP000425411"/>
    </source>
</evidence>
<keyword evidence="1" id="KW-0812">Transmembrane</keyword>
<organism evidence="3 4">
    <name type="scientific">Gemella morbillorum</name>
    <dbReference type="NCBI Taxonomy" id="29391"/>
    <lineage>
        <taxon>Bacteria</taxon>
        <taxon>Bacillati</taxon>
        <taxon>Bacillota</taxon>
        <taxon>Bacilli</taxon>
        <taxon>Bacillales</taxon>
        <taxon>Gemellaceae</taxon>
        <taxon>Gemella</taxon>
    </lineage>
</organism>
<name>A0AAP9KTY0_9BACL</name>
<accession>A0AAP9KTY0</accession>
<dbReference type="Proteomes" id="UP000425411">
    <property type="component" value="Chromosome"/>
</dbReference>
<dbReference type="Pfam" id="PF18013">
    <property type="entry name" value="Phage_lysozyme2"/>
    <property type="match status" value="1"/>
</dbReference>
<dbReference type="AlphaFoldDB" id="A0AAP9KTY0"/>
<reference evidence="3 4" key="1">
    <citation type="submission" date="2019-11" db="EMBL/GenBank/DDBJ databases">
        <title>FDA dAtabase for Regulatory Grade micrObial Sequences (FDA-ARGOS): Supporting development and validation of Infectious Disease Dx tests.</title>
        <authorList>
            <person name="Turner S."/>
            <person name="Byrd R."/>
            <person name="Tallon L."/>
            <person name="Sadzewicz L."/>
            <person name="Vavikolanu K."/>
            <person name="Mehta A."/>
            <person name="Aluvathingal J."/>
            <person name="Nadendla S."/>
            <person name="Myers T."/>
            <person name="Yan Y."/>
            <person name="Sichtig H."/>
        </authorList>
    </citation>
    <scope>NUCLEOTIDE SEQUENCE [LARGE SCALE GENOMIC DNA]</scope>
    <source>
        <strain evidence="3 4">FDAARGOS_741</strain>
    </source>
</reference>
<sequence length="191" mass="22062">MATTTRNIKQKILPTVVGVFLVILAGVVIVEYYDNTKIIIQRQLVGSTNVERAWNFYQEEGFSEEATAGILGNFMRESKMNPAAEEIGNKIGYGIAQWSFTRRTDLEKWTKENNFLVSSLEGQLNFSIYEMQKMKFGKYSYAQFKKLKDVREATEVFEKHFEIAGVVALDERIKYAQETYNQYSKTKDRSS</sequence>
<dbReference type="Gene3D" id="1.10.530.10">
    <property type="match status" value="1"/>
</dbReference>
<feature type="transmembrane region" description="Helical" evidence="1">
    <location>
        <begin position="12"/>
        <end position="33"/>
    </location>
</feature>
<keyword evidence="4" id="KW-1185">Reference proteome</keyword>